<keyword evidence="2" id="KW-1133">Transmembrane helix</keyword>
<feature type="region of interest" description="Disordered" evidence="1">
    <location>
        <begin position="146"/>
        <end position="189"/>
    </location>
</feature>
<keyword evidence="2" id="KW-0472">Membrane</keyword>
<keyword evidence="5" id="KW-1185">Reference proteome</keyword>
<protein>
    <submittedName>
        <fullName evidence="4">Uncharacterized protein</fullName>
    </submittedName>
</protein>
<keyword evidence="3" id="KW-0732">Signal</keyword>
<evidence type="ECO:0000256" key="1">
    <source>
        <dbReference type="SAM" id="MobiDB-lite"/>
    </source>
</evidence>
<proteinExistence type="predicted"/>
<evidence type="ECO:0000313" key="4">
    <source>
        <dbReference type="EMBL" id="KAL3832176.1"/>
    </source>
</evidence>
<evidence type="ECO:0000256" key="2">
    <source>
        <dbReference type="SAM" id="Phobius"/>
    </source>
</evidence>
<name>A0ABD3T5J1_SINWO</name>
<organism evidence="4 5">
    <name type="scientific">Sinanodonta woodiana</name>
    <name type="common">Chinese pond mussel</name>
    <name type="synonym">Anodonta woodiana</name>
    <dbReference type="NCBI Taxonomy" id="1069815"/>
    <lineage>
        <taxon>Eukaryota</taxon>
        <taxon>Metazoa</taxon>
        <taxon>Spiralia</taxon>
        <taxon>Lophotrochozoa</taxon>
        <taxon>Mollusca</taxon>
        <taxon>Bivalvia</taxon>
        <taxon>Autobranchia</taxon>
        <taxon>Heteroconchia</taxon>
        <taxon>Palaeoheterodonta</taxon>
        <taxon>Unionida</taxon>
        <taxon>Unionoidea</taxon>
        <taxon>Unionidae</taxon>
        <taxon>Unioninae</taxon>
        <taxon>Sinanodonta</taxon>
    </lineage>
</organism>
<gene>
    <name evidence="4" type="ORF">ACJMK2_023839</name>
</gene>
<feature type="transmembrane region" description="Helical" evidence="2">
    <location>
        <begin position="102"/>
        <end position="126"/>
    </location>
</feature>
<feature type="non-terminal residue" evidence="4">
    <location>
        <position position="1"/>
    </location>
</feature>
<feature type="chain" id="PRO_5044839676" evidence="3">
    <location>
        <begin position="17"/>
        <end position="189"/>
    </location>
</feature>
<feature type="compositionally biased region" description="Basic and acidic residues" evidence="1">
    <location>
        <begin position="173"/>
        <end position="189"/>
    </location>
</feature>
<sequence>LLFFIIFIIYLANASGDTEIHNAIKDNPANSGQHTLNCNGIWCIMNEQYCDKIVNTCMACVYTKPNCTQHLDCLQYCIDKGVEQAIHDNEGTATEEISTPAWALSLIVVFLILFLVSCVGNVVAVFRWFNQRKQYHHDIVKTEEERSLTEVNELSDTTEQKVTEADAATPKPIQEESSKSNEKIHEFEQ</sequence>
<comment type="caution">
    <text evidence="4">The sequence shown here is derived from an EMBL/GenBank/DDBJ whole genome shotgun (WGS) entry which is preliminary data.</text>
</comment>
<dbReference type="EMBL" id="JBJQND010000019">
    <property type="protein sequence ID" value="KAL3832176.1"/>
    <property type="molecule type" value="Genomic_DNA"/>
</dbReference>
<evidence type="ECO:0000313" key="5">
    <source>
        <dbReference type="Proteomes" id="UP001634394"/>
    </source>
</evidence>
<evidence type="ECO:0000256" key="3">
    <source>
        <dbReference type="SAM" id="SignalP"/>
    </source>
</evidence>
<keyword evidence="2" id="KW-0812">Transmembrane</keyword>
<feature type="signal peptide" evidence="3">
    <location>
        <begin position="1"/>
        <end position="16"/>
    </location>
</feature>
<reference evidence="4 5" key="1">
    <citation type="submission" date="2024-11" db="EMBL/GenBank/DDBJ databases">
        <title>Chromosome-level genome assembly of the freshwater bivalve Anodonta woodiana.</title>
        <authorList>
            <person name="Chen X."/>
        </authorList>
    </citation>
    <scope>NUCLEOTIDE SEQUENCE [LARGE SCALE GENOMIC DNA]</scope>
    <source>
        <strain evidence="4">MN2024</strain>
        <tissue evidence="4">Gills</tissue>
    </source>
</reference>
<accession>A0ABD3T5J1</accession>
<dbReference type="Proteomes" id="UP001634394">
    <property type="component" value="Unassembled WGS sequence"/>
</dbReference>
<dbReference type="AlphaFoldDB" id="A0ABD3T5J1"/>